<dbReference type="KEGG" id="obr:102702224"/>
<dbReference type="AlphaFoldDB" id="J3L1N3"/>
<dbReference type="GO" id="GO:0003723">
    <property type="term" value="F:RNA binding"/>
    <property type="evidence" value="ECO:0007669"/>
    <property type="project" value="InterPro"/>
</dbReference>
<dbReference type="InterPro" id="IPR019084">
    <property type="entry name" value="STM1-like_N"/>
</dbReference>
<comment type="subcellular location">
    <subcellularLocation>
        <location evidence="1">Cytoplasm</location>
    </subcellularLocation>
</comment>
<proteinExistence type="predicted"/>
<name>J3L1N3_ORYBR</name>
<dbReference type="Gramene" id="OB01G31390.1">
    <property type="protein sequence ID" value="OB01G31390.1"/>
    <property type="gene ID" value="OB01G31390"/>
</dbReference>
<evidence type="ECO:0000313" key="6">
    <source>
        <dbReference type="Proteomes" id="UP000006038"/>
    </source>
</evidence>
<dbReference type="OrthoDB" id="784393at2759"/>
<dbReference type="PANTHER" id="PTHR12299">
    <property type="entry name" value="HYALURONIC ACID-BINDING PROTEIN 4"/>
    <property type="match status" value="1"/>
</dbReference>
<evidence type="ECO:0000259" key="4">
    <source>
        <dbReference type="SMART" id="SM01233"/>
    </source>
</evidence>
<dbReference type="InterPro" id="IPR039764">
    <property type="entry name" value="HABP4/SERBP1-like"/>
</dbReference>
<organism evidence="5">
    <name type="scientific">Oryza brachyantha</name>
    <name type="common">malo sina</name>
    <dbReference type="NCBI Taxonomy" id="4533"/>
    <lineage>
        <taxon>Eukaryota</taxon>
        <taxon>Viridiplantae</taxon>
        <taxon>Streptophyta</taxon>
        <taxon>Embryophyta</taxon>
        <taxon>Tracheophyta</taxon>
        <taxon>Spermatophyta</taxon>
        <taxon>Magnoliopsida</taxon>
        <taxon>Liliopsida</taxon>
        <taxon>Poales</taxon>
        <taxon>Poaceae</taxon>
        <taxon>BOP clade</taxon>
        <taxon>Oryzoideae</taxon>
        <taxon>Oryzeae</taxon>
        <taxon>Oryzinae</taxon>
        <taxon>Oryza</taxon>
    </lineage>
</organism>
<accession>J3L1N3</accession>
<keyword evidence="2" id="KW-0963">Cytoplasm</keyword>
<dbReference type="eggNOG" id="KOG2945">
    <property type="taxonomic scope" value="Eukaryota"/>
</dbReference>
<dbReference type="SMART" id="SM01233">
    <property type="entry name" value="HABP4_PAI-RBP1"/>
    <property type="match status" value="1"/>
</dbReference>
<reference evidence="5" key="2">
    <citation type="submission" date="2013-04" db="UniProtKB">
        <authorList>
            <consortium name="EnsemblPlants"/>
        </authorList>
    </citation>
    <scope>IDENTIFICATION</scope>
</reference>
<dbReference type="EnsemblPlants" id="OB01G31390.1">
    <property type="protein sequence ID" value="OB01G31390.1"/>
    <property type="gene ID" value="OB01G31390"/>
</dbReference>
<dbReference type="GeneID" id="102702224"/>
<dbReference type="Proteomes" id="UP000006038">
    <property type="component" value="Chromosome 1"/>
</dbReference>
<dbReference type="PANTHER" id="PTHR12299:SF17">
    <property type="entry name" value="AT19571P-RELATED"/>
    <property type="match status" value="1"/>
</dbReference>
<gene>
    <name evidence="5" type="primary">LOC102702224</name>
</gene>
<sequence length="370" mass="40438">MVTNNQFDLLVDVDNDDPSHLIAAAEKMKKAAAAASPAPVVQARLPTKPPPPAQAVKESRNYGAPARDGAGQNGPGHANGGFRGGRMGQRRDFGEGDTNGASGFRDGIVRREEGERRPSERGRGPRQPYRGGGRRGGYTGGEAGDESGRAPYRAYERRSGTGRGYETKREGAGRGNWGTVTDESLAQESGEVVNIEVAAAVTEDETKQEDVPQSEVEKRKEGESNEEEEKEPEDKEMTLEEYEKVLEEKRKALLSLKAEERKVVVDKELQSMQQLSVKKDSDEVFIKLGSDKDKKKENVERDERTRKSLSINEFLKPAEGERYYSPGGRGRGRGRGRGDRGGFRDGYSSRGPVAAPAIEDQAQFPSLAGK</sequence>
<feature type="domain" description="Hyaluronan/mRNA-binding protein" evidence="4">
    <location>
        <begin position="151"/>
        <end position="264"/>
    </location>
</feature>
<reference evidence="5" key="1">
    <citation type="journal article" date="2013" name="Nat. Commun.">
        <title>Whole-genome sequencing of Oryza brachyantha reveals mechanisms underlying Oryza genome evolution.</title>
        <authorList>
            <person name="Chen J."/>
            <person name="Huang Q."/>
            <person name="Gao D."/>
            <person name="Wang J."/>
            <person name="Lang Y."/>
            <person name="Liu T."/>
            <person name="Li B."/>
            <person name="Bai Z."/>
            <person name="Luis Goicoechea J."/>
            <person name="Liang C."/>
            <person name="Chen C."/>
            <person name="Zhang W."/>
            <person name="Sun S."/>
            <person name="Liao Y."/>
            <person name="Zhang X."/>
            <person name="Yang L."/>
            <person name="Song C."/>
            <person name="Wang M."/>
            <person name="Shi J."/>
            <person name="Liu G."/>
            <person name="Liu J."/>
            <person name="Zhou H."/>
            <person name="Zhou W."/>
            <person name="Yu Q."/>
            <person name="An N."/>
            <person name="Chen Y."/>
            <person name="Cai Q."/>
            <person name="Wang B."/>
            <person name="Liu B."/>
            <person name="Min J."/>
            <person name="Huang Y."/>
            <person name="Wu H."/>
            <person name="Li Z."/>
            <person name="Zhang Y."/>
            <person name="Yin Y."/>
            <person name="Song W."/>
            <person name="Jiang J."/>
            <person name="Jackson S.A."/>
            <person name="Wing R.A."/>
            <person name="Wang J."/>
            <person name="Chen M."/>
        </authorList>
    </citation>
    <scope>NUCLEOTIDE SEQUENCE [LARGE SCALE GENOMIC DNA]</scope>
    <source>
        <strain evidence="5">cv. IRGC 101232</strain>
    </source>
</reference>
<feature type="region of interest" description="Disordered" evidence="3">
    <location>
        <begin position="30"/>
        <end position="240"/>
    </location>
</feature>
<evidence type="ECO:0000313" key="5">
    <source>
        <dbReference type="EnsemblPlants" id="OB01G31390.1"/>
    </source>
</evidence>
<dbReference type="HOGENOM" id="CLU_033492_0_0_1"/>
<dbReference type="Pfam" id="PF04774">
    <property type="entry name" value="HABP4_PAI-RBP1"/>
    <property type="match status" value="1"/>
</dbReference>
<feature type="region of interest" description="Disordered" evidence="3">
    <location>
        <begin position="289"/>
        <end position="370"/>
    </location>
</feature>
<dbReference type="STRING" id="4533.J3L1N3"/>
<feature type="compositionally biased region" description="Polar residues" evidence="3">
    <location>
        <begin position="178"/>
        <end position="187"/>
    </location>
</feature>
<evidence type="ECO:0000256" key="3">
    <source>
        <dbReference type="SAM" id="MobiDB-lite"/>
    </source>
</evidence>
<feature type="compositionally biased region" description="Basic and acidic residues" evidence="3">
    <location>
        <begin position="154"/>
        <end position="172"/>
    </location>
</feature>
<evidence type="ECO:0000256" key="1">
    <source>
        <dbReference type="ARBA" id="ARBA00004496"/>
    </source>
</evidence>
<keyword evidence="6" id="KW-1185">Reference proteome</keyword>
<evidence type="ECO:0000256" key="2">
    <source>
        <dbReference type="ARBA" id="ARBA00022490"/>
    </source>
</evidence>
<dbReference type="RefSeq" id="XP_006644341.1">
    <property type="nucleotide sequence ID" value="XM_006644278.3"/>
</dbReference>
<dbReference type="OMA" id="NHGAPAR"/>
<feature type="compositionally biased region" description="Gly residues" evidence="3">
    <location>
        <begin position="130"/>
        <end position="142"/>
    </location>
</feature>
<protein>
    <recommendedName>
        <fullName evidence="4">Hyaluronan/mRNA-binding protein domain-containing protein</fullName>
    </recommendedName>
</protein>
<dbReference type="Pfam" id="PF09598">
    <property type="entry name" value="Stm1_N"/>
    <property type="match status" value="1"/>
</dbReference>
<feature type="compositionally biased region" description="Basic and acidic residues" evidence="3">
    <location>
        <begin position="204"/>
        <end position="223"/>
    </location>
</feature>
<feature type="compositionally biased region" description="Basic and acidic residues" evidence="3">
    <location>
        <begin position="289"/>
        <end position="306"/>
    </location>
</feature>
<dbReference type="GO" id="GO:0005737">
    <property type="term" value="C:cytoplasm"/>
    <property type="evidence" value="ECO:0007669"/>
    <property type="project" value="UniProtKB-SubCell"/>
</dbReference>
<feature type="compositionally biased region" description="Basic and acidic residues" evidence="3">
    <location>
        <begin position="107"/>
        <end position="123"/>
    </location>
</feature>
<dbReference type="InterPro" id="IPR006861">
    <property type="entry name" value="HABP4_PAIRBP1-bd"/>
</dbReference>
<dbReference type="GO" id="GO:0005634">
    <property type="term" value="C:nucleus"/>
    <property type="evidence" value="ECO:0007669"/>
    <property type="project" value="TreeGrafter"/>
</dbReference>
<feature type="compositionally biased region" description="Gly residues" evidence="3">
    <location>
        <begin position="71"/>
        <end position="87"/>
    </location>
</feature>